<dbReference type="SUPFAM" id="SSF47598">
    <property type="entry name" value="Ribbon-helix-helix"/>
    <property type="match status" value="1"/>
</dbReference>
<reference evidence="1 2" key="1">
    <citation type="submission" date="2023-09" db="EMBL/GenBank/DDBJ databases">
        <authorList>
            <person name="Rey-Velasco X."/>
        </authorList>
    </citation>
    <scope>NUCLEOTIDE SEQUENCE [LARGE SCALE GENOMIC DNA]</scope>
    <source>
        <strain evidence="1 2">W335</strain>
    </source>
</reference>
<gene>
    <name evidence="1" type="ORF">RM532_10210</name>
</gene>
<accession>A0ABU3C190</accession>
<dbReference type="EMBL" id="JAVRIB010000009">
    <property type="protein sequence ID" value="MDT0635328.1"/>
    <property type="molecule type" value="Genomic_DNA"/>
</dbReference>
<evidence type="ECO:0000313" key="2">
    <source>
        <dbReference type="Proteomes" id="UP001251857"/>
    </source>
</evidence>
<name>A0ABU3C190_9GAMM</name>
<organism evidence="1 2">
    <name type="scientific">Spectribacter hydrogenoxidans</name>
    <dbReference type="NCBI Taxonomy" id="3075608"/>
    <lineage>
        <taxon>Bacteria</taxon>
        <taxon>Pseudomonadati</taxon>
        <taxon>Pseudomonadota</taxon>
        <taxon>Gammaproteobacteria</taxon>
        <taxon>Salinisphaerales</taxon>
        <taxon>Salinisphaeraceae</taxon>
        <taxon>Spectribacter</taxon>
    </lineage>
</organism>
<dbReference type="CDD" id="cd21631">
    <property type="entry name" value="RHH_CopG_NikR-like"/>
    <property type="match status" value="1"/>
</dbReference>
<evidence type="ECO:0000313" key="1">
    <source>
        <dbReference type="EMBL" id="MDT0635328.1"/>
    </source>
</evidence>
<keyword evidence="2" id="KW-1185">Reference proteome</keyword>
<dbReference type="RefSeq" id="WP_311653223.1">
    <property type="nucleotide sequence ID" value="NZ_JAVRIB010000009.1"/>
</dbReference>
<proteinExistence type="predicted"/>
<dbReference type="InterPro" id="IPR010985">
    <property type="entry name" value="Ribbon_hlx_hlx"/>
</dbReference>
<comment type="caution">
    <text evidence="1">The sequence shown here is derived from an EMBL/GenBank/DDBJ whole genome shotgun (WGS) entry which is preliminary data.</text>
</comment>
<dbReference type="Proteomes" id="UP001251857">
    <property type="component" value="Unassembled WGS sequence"/>
</dbReference>
<sequence length="94" mass="10331">MATTSLKLPDDLKERVRHAAQARGMSPHAFLLESVRLATIASEQRTDFISQAQSAREHAITNNEAYDAHEVHAYARARAHGQAAQAPKAGNWRG</sequence>
<protein>
    <submittedName>
        <fullName evidence="1">CopG family transcriptional regulator</fullName>
    </submittedName>
</protein>